<feature type="compositionally biased region" description="Polar residues" evidence="9">
    <location>
        <begin position="181"/>
        <end position="194"/>
    </location>
</feature>
<sequence length="254" mass="28183">MAANPGDGAGSLMPKKHQDTQKKQKVPVVYYLSRNGQLEHPHFMDVPLSSPDGLYLRDFINRLNSLRGKGMANKYSWSSKRSYKNGFVWQDLTENDFIYPSHGHDYILKGSQLLKTSLSLRSYETVSSTSSISISKFSSETNNSSSDSNFPSLIRKKNYSWSTFDIDADKHRVYTAKTSGEFSGNAMNASTQTDDNSHRKVGSEEDGQGGAEIGDRTAENDRPSGRIRASAVLMQLIACGSRSIKDSETAEQED</sequence>
<evidence type="ECO:0000256" key="6">
    <source>
        <dbReference type="ARBA" id="ARBA00023306"/>
    </source>
</evidence>
<dbReference type="GO" id="GO:0005886">
    <property type="term" value="C:plasma membrane"/>
    <property type="evidence" value="ECO:0007669"/>
    <property type="project" value="UniProtKB-SubCell"/>
</dbReference>
<evidence type="ECO:0000256" key="9">
    <source>
        <dbReference type="SAM" id="MobiDB-lite"/>
    </source>
</evidence>
<dbReference type="InterPro" id="IPR048351">
    <property type="entry name" value="SOK_DIX"/>
</dbReference>
<comment type="caution">
    <text evidence="11">The sequence shown here is derived from an EMBL/GenBank/DDBJ whole genome shotgun (WGS) entry which is preliminary data.</text>
</comment>
<evidence type="ECO:0000256" key="2">
    <source>
        <dbReference type="ARBA" id="ARBA00022473"/>
    </source>
</evidence>
<evidence type="ECO:0000259" key="10">
    <source>
        <dbReference type="Pfam" id="PF06136"/>
    </source>
</evidence>
<evidence type="ECO:0000256" key="8">
    <source>
        <dbReference type="ARBA" id="ARBA00046534"/>
    </source>
</evidence>
<comment type="similarity">
    <text evidence="7">Belongs to the SOSEKI family.</text>
</comment>
<dbReference type="Proteomes" id="UP001054252">
    <property type="component" value="Unassembled WGS sequence"/>
</dbReference>
<dbReference type="GO" id="GO:0051302">
    <property type="term" value="P:regulation of cell division"/>
    <property type="evidence" value="ECO:0007669"/>
    <property type="project" value="UniProtKB-ARBA"/>
</dbReference>
<dbReference type="EMBL" id="BPVZ01000005">
    <property type="protein sequence ID" value="GKU91888.1"/>
    <property type="molecule type" value="Genomic_DNA"/>
</dbReference>
<dbReference type="InterPro" id="IPR010369">
    <property type="entry name" value="SOK"/>
</dbReference>
<keyword evidence="12" id="KW-1185">Reference proteome</keyword>
<dbReference type="GO" id="GO:0051301">
    <property type="term" value="P:cell division"/>
    <property type="evidence" value="ECO:0007669"/>
    <property type="project" value="UniProtKB-KW"/>
</dbReference>
<comment type="subunit">
    <text evidence="8">Homodimer. Forms long polymer filaments with other SOKs proteins polymers (e.g. SOK1, SOK2, SOK3 and SOK4) crucial for polar localization and biological activity. Binds to ANGUSTIFOLIA (AN).</text>
</comment>
<dbReference type="AlphaFoldDB" id="A0AAV5I1L4"/>
<dbReference type="GO" id="GO:0090708">
    <property type="term" value="P:specification of plant organ axis polarity"/>
    <property type="evidence" value="ECO:0007669"/>
    <property type="project" value="UniProtKB-ARBA"/>
</dbReference>
<evidence type="ECO:0000256" key="1">
    <source>
        <dbReference type="ARBA" id="ARBA00004413"/>
    </source>
</evidence>
<dbReference type="GO" id="GO:0051258">
    <property type="term" value="P:protein polymerization"/>
    <property type="evidence" value="ECO:0007669"/>
    <property type="project" value="UniProtKB-ARBA"/>
</dbReference>
<dbReference type="GO" id="GO:2000067">
    <property type="term" value="P:regulation of root morphogenesis"/>
    <property type="evidence" value="ECO:0007669"/>
    <property type="project" value="UniProtKB-ARBA"/>
</dbReference>
<comment type="subcellular location">
    <subcellularLocation>
        <location evidence="1">Cell membrane</location>
        <topology evidence="1">Peripheral membrane protein</topology>
        <orientation evidence="1">Cytoplasmic side</orientation>
    </subcellularLocation>
</comment>
<evidence type="ECO:0000256" key="7">
    <source>
        <dbReference type="ARBA" id="ARBA00024211"/>
    </source>
</evidence>
<name>A0AAV5I1L4_9ROSI</name>
<dbReference type="PANTHER" id="PTHR31083:SF20">
    <property type="entry name" value="AUXIN-RESPONSIVE PROTEIN"/>
    <property type="match status" value="1"/>
</dbReference>
<evidence type="ECO:0000256" key="4">
    <source>
        <dbReference type="ARBA" id="ARBA00022618"/>
    </source>
</evidence>
<dbReference type="InterPro" id="IPR021182">
    <property type="entry name" value="SOK_magnoliopsida"/>
</dbReference>
<feature type="region of interest" description="Disordered" evidence="9">
    <location>
        <begin position="181"/>
        <end position="227"/>
    </location>
</feature>
<dbReference type="PIRSF" id="PIRSF031043">
    <property type="entry name" value="UCP031043"/>
    <property type="match status" value="1"/>
</dbReference>
<protein>
    <recommendedName>
        <fullName evidence="10">SOSEKI DIX-like domain-containing protein</fullName>
    </recommendedName>
</protein>
<evidence type="ECO:0000313" key="12">
    <source>
        <dbReference type="Proteomes" id="UP001054252"/>
    </source>
</evidence>
<proteinExistence type="inferred from homology"/>
<organism evidence="11 12">
    <name type="scientific">Rubroshorea leprosula</name>
    <dbReference type="NCBI Taxonomy" id="152421"/>
    <lineage>
        <taxon>Eukaryota</taxon>
        <taxon>Viridiplantae</taxon>
        <taxon>Streptophyta</taxon>
        <taxon>Embryophyta</taxon>
        <taxon>Tracheophyta</taxon>
        <taxon>Spermatophyta</taxon>
        <taxon>Magnoliopsida</taxon>
        <taxon>eudicotyledons</taxon>
        <taxon>Gunneridae</taxon>
        <taxon>Pentapetalae</taxon>
        <taxon>rosids</taxon>
        <taxon>malvids</taxon>
        <taxon>Malvales</taxon>
        <taxon>Dipterocarpaceae</taxon>
        <taxon>Rubroshorea</taxon>
    </lineage>
</organism>
<keyword evidence="3" id="KW-1003">Cell membrane</keyword>
<feature type="domain" description="SOSEKI DIX-like" evidence="10">
    <location>
        <begin position="26"/>
        <end position="114"/>
    </location>
</feature>
<evidence type="ECO:0000313" key="11">
    <source>
        <dbReference type="EMBL" id="GKU91888.1"/>
    </source>
</evidence>
<keyword evidence="6" id="KW-0131">Cell cycle</keyword>
<gene>
    <name evidence="11" type="ORF">SLEP1_g5698</name>
</gene>
<evidence type="ECO:0000256" key="5">
    <source>
        <dbReference type="ARBA" id="ARBA00023136"/>
    </source>
</evidence>
<dbReference type="PANTHER" id="PTHR31083">
    <property type="entry name" value="UPSTREAM OF FLC PROTEIN (DUF966)"/>
    <property type="match status" value="1"/>
</dbReference>
<accession>A0AAV5I1L4</accession>
<reference evidence="11 12" key="1">
    <citation type="journal article" date="2021" name="Commun. Biol.">
        <title>The genome of Shorea leprosula (Dipterocarpaceae) highlights the ecological relevance of drought in aseasonal tropical rainforests.</title>
        <authorList>
            <person name="Ng K.K.S."/>
            <person name="Kobayashi M.J."/>
            <person name="Fawcett J.A."/>
            <person name="Hatakeyama M."/>
            <person name="Paape T."/>
            <person name="Ng C.H."/>
            <person name="Ang C.C."/>
            <person name="Tnah L.H."/>
            <person name="Lee C.T."/>
            <person name="Nishiyama T."/>
            <person name="Sese J."/>
            <person name="O'Brien M.J."/>
            <person name="Copetti D."/>
            <person name="Mohd Noor M.I."/>
            <person name="Ong R.C."/>
            <person name="Putra M."/>
            <person name="Sireger I.Z."/>
            <person name="Indrioko S."/>
            <person name="Kosugi Y."/>
            <person name="Izuno A."/>
            <person name="Isagi Y."/>
            <person name="Lee S.L."/>
            <person name="Shimizu K.K."/>
        </authorList>
    </citation>
    <scope>NUCLEOTIDE SEQUENCE [LARGE SCALE GENOMIC DNA]</scope>
    <source>
        <strain evidence="11">214</strain>
    </source>
</reference>
<feature type="region of interest" description="Disordered" evidence="9">
    <location>
        <begin position="1"/>
        <end position="24"/>
    </location>
</feature>
<dbReference type="Pfam" id="PF06136">
    <property type="entry name" value="SOK"/>
    <property type="match status" value="1"/>
</dbReference>
<keyword evidence="5" id="KW-0472">Membrane</keyword>
<keyword evidence="4" id="KW-0132">Cell division</keyword>
<keyword evidence="2" id="KW-0217">Developmental protein</keyword>
<feature type="compositionally biased region" description="Basic and acidic residues" evidence="9">
    <location>
        <begin position="213"/>
        <end position="224"/>
    </location>
</feature>
<evidence type="ECO:0000256" key="3">
    <source>
        <dbReference type="ARBA" id="ARBA00022475"/>
    </source>
</evidence>